<keyword evidence="12 13" id="KW-0472">Membrane</keyword>
<dbReference type="PANTHER" id="PTHR16320:SF24">
    <property type="entry name" value="PHOSPHODIESTERASE, PUTATIVE-RELATED"/>
    <property type="match status" value="1"/>
</dbReference>
<evidence type="ECO:0000256" key="13">
    <source>
        <dbReference type="SAM" id="Phobius"/>
    </source>
</evidence>
<dbReference type="GO" id="GO:0005783">
    <property type="term" value="C:endoplasmic reticulum"/>
    <property type="evidence" value="ECO:0007669"/>
    <property type="project" value="EnsemblFungi"/>
</dbReference>
<dbReference type="Proteomes" id="UP000186594">
    <property type="component" value="Unassembled WGS sequence"/>
</dbReference>
<evidence type="ECO:0000256" key="12">
    <source>
        <dbReference type="ARBA" id="ARBA00023136"/>
    </source>
</evidence>
<keyword evidence="7" id="KW-0378">Hydrolase</keyword>
<dbReference type="PANTHER" id="PTHR16320">
    <property type="entry name" value="SPHINGOMYELINASE FAMILY MEMBER"/>
    <property type="match status" value="1"/>
</dbReference>
<keyword evidence="8" id="KW-0460">Magnesium</keyword>
<dbReference type="GO" id="GO:0072711">
    <property type="term" value="P:cellular response to hydroxyurea"/>
    <property type="evidence" value="ECO:0007669"/>
    <property type="project" value="EnsemblFungi"/>
</dbReference>
<keyword evidence="6" id="KW-0479">Metal-binding</keyword>
<organism evidence="15 16">
    <name type="scientific">Neolecta irregularis (strain DAH-3)</name>
    <dbReference type="NCBI Taxonomy" id="1198029"/>
    <lineage>
        <taxon>Eukaryota</taxon>
        <taxon>Fungi</taxon>
        <taxon>Dikarya</taxon>
        <taxon>Ascomycota</taxon>
        <taxon>Taphrinomycotina</taxon>
        <taxon>Neolectales</taxon>
        <taxon>Neolectaceae</taxon>
        <taxon>Neolecta</taxon>
    </lineage>
</organism>
<dbReference type="GO" id="GO:0071944">
    <property type="term" value="C:cell periphery"/>
    <property type="evidence" value="ECO:0007669"/>
    <property type="project" value="EnsemblFungi"/>
</dbReference>
<comment type="similarity">
    <text evidence="4">Belongs to the neutral sphingomyelinase family.</text>
</comment>
<evidence type="ECO:0000313" key="15">
    <source>
        <dbReference type="EMBL" id="OLL26819.1"/>
    </source>
</evidence>
<dbReference type="Gene3D" id="3.60.10.10">
    <property type="entry name" value="Endonuclease/exonuclease/phosphatase"/>
    <property type="match status" value="1"/>
</dbReference>
<evidence type="ECO:0000256" key="7">
    <source>
        <dbReference type="ARBA" id="ARBA00022801"/>
    </source>
</evidence>
<dbReference type="GO" id="GO:0052714">
    <property type="term" value="F:mannosyl-inositol phosphorylceramide phospholipase activity"/>
    <property type="evidence" value="ECO:0007669"/>
    <property type="project" value="EnsemblFungi"/>
</dbReference>
<keyword evidence="11" id="KW-0443">Lipid metabolism</keyword>
<evidence type="ECO:0000256" key="1">
    <source>
        <dbReference type="ARBA" id="ARBA00004141"/>
    </source>
</evidence>
<dbReference type="InterPro" id="IPR005135">
    <property type="entry name" value="Endo/exonuclease/phosphatase"/>
</dbReference>
<evidence type="ECO:0000256" key="10">
    <source>
        <dbReference type="ARBA" id="ARBA00022989"/>
    </source>
</evidence>
<dbReference type="OrthoDB" id="387657at2759"/>
<dbReference type="GO" id="GO:0030149">
    <property type="term" value="P:sphingolipid catabolic process"/>
    <property type="evidence" value="ECO:0007669"/>
    <property type="project" value="EnsemblFungi"/>
</dbReference>
<dbReference type="GO" id="GO:0090266">
    <property type="term" value="P:regulation of mitotic cell cycle spindle assembly checkpoint"/>
    <property type="evidence" value="ECO:0007669"/>
    <property type="project" value="EnsemblFungi"/>
</dbReference>
<dbReference type="GO" id="GO:0046513">
    <property type="term" value="P:ceramide biosynthetic process"/>
    <property type="evidence" value="ECO:0007669"/>
    <property type="project" value="EnsemblFungi"/>
</dbReference>
<dbReference type="GO" id="GO:0005741">
    <property type="term" value="C:mitochondrial outer membrane"/>
    <property type="evidence" value="ECO:0007669"/>
    <property type="project" value="EnsemblFungi"/>
</dbReference>
<feature type="transmembrane region" description="Helical" evidence="13">
    <location>
        <begin position="329"/>
        <end position="348"/>
    </location>
</feature>
<comment type="caution">
    <text evidence="15">The sequence shown here is derived from an EMBL/GenBank/DDBJ whole genome shotgun (WGS) entry which is preliminary data.</text>
</comment>
<dbReference type="GO" id="GO:0000324">
    <property type="term" value="C:fungal-type vacuole"/>
    <property type="evidence" value="ECO:0007669"/>
    <property type="project" value="EnsemblFungi"/>
</dbReference>
<name>A0A1U7LW19_NEOID</name>
<dbReference type="GO" id="GO:0004767">
    <property type="term" value="F:sphingomyelin phosphodiesterase activity"/>
    <property type="evidence" value="ECO:0007669"/>
    <property type="project" value="InterPro"/>
</dbReference>
<protein>
    <submittedName>
        <fullName evidence="15">Inositol phosphosphingolipids phospholipase C</fullName>
    </submittedName>
</protein>
<keyword evidence="16" id="KW-1185">Reference proteome</keyword>
<keyword evidence="5 13" id="KW-0812">Transmembrane</keyword>
<dbReference type="EMBL" id="LXFE01000144">
    <property type="protein sequence ID" value="OLL26819.1"/>
    <property type="molecule type" value="Genomic_DNA"/>
</dbReference>
<evidence type="ECO:0000256" key="8">
    <source>
        <dbReference type="ARBA" id="ARBA00022842"/>
    </source>
</evidence>
<keyword evidence="10 13" id="KW-1133">Transmembrane helix</keyword>
<evidence type="ECO:0000256" key="2">
    <source>
        <dbReference type="ARBA" id="ARBA00004760"/>
    </source>
</evidence>
<comment type="pathway">
    <text evidence="3">Sphingolipid metabolism.</text>
</comment>
<dbReference type="InterPro" id="IPR038772">
    <property type="entry name" value="Sph/SMPD2-like"/>
</dbReference>
<dbReference type="AlphaFoldDB" id="A0A1U7LW19"/>
<reference evidence="15 16" key="1">
    <citation type="submission" date="2016-04" db="EMBL/GenBank/DDBJ databases">
        <title>Evolutionary innovation and constraint leading to complex multicellularity in the Ascomycota.</title>
        <authorList>
            <person name="Cisse O."/>
            <person name="Nguyen A."/>
            <person name="Hewitt D.A."/>
            <person name="Jedd G."/>
            <person name="Stajich J.E."/>
        </authorList>
    </citation>
    <scope>NUCLEOTIDE SEQUENCE [LARGE SCALE GENOMIC DNA]</scope>
    <source>
        <strain evidence="15 16">DAH-3</strain>
    </source>
</reference>
<evidence type="ECO:0000256" key="11">
    <source>
        <dbReference type="ARBA" id="ARBA00023098"/>
    </source>
</evidence>
<evidence type="ECO:0000256" key="5">
    <source>
        <dbReference type="ARBA" id="ARBA00022692"/>
    </source>
</evidence>
<evidence type="ECO:0000256" key="4">
    <source>
        <dbReference type="ARBA" id="ARBA00006335"/>
    </source>
</evidence>
<dbReference type="InterPro" id="IPR036691">
    <property type="entry name" value="Endo/exonu/phosph_ase_sf"/>
</dbReference>
<evidence type="ECO:0000256" key="9">
    <source>
        <dbReference type="ARBA" id="ARBA00022919"/>
    </source>
</evidence>
<accession>A0A1U7LW19</accession>
<comment type="pathway">
    <text evidence="2">Lipid metabolism; sphingolipid metabolism.</text>
</comment>
<feature type="domain" description="Endonuclease/exonuclease/phosphatase" evidence="14">
    <location>
        <begin position="10"/>
        <end position="282"/>
    </location>
</feature>
<feature type="transmembrane region" description="Helical" evidence="13">
    <location>
        <begin position="360"/>
        <end position="382"/>
    </location>
</feature>
<gene>
    <name evidence="15" type="ORF">NEOLI_001002</name>
</gene>
<dbReference type="Pfam" id="PF03372">
    <property type="entry name" value="Exo_endo_phos"/>
    <property type="match status" value="1"/>
</dbReference>
<evidence type="ECO:0000313" key="16">
    <source>
        <dbReference type="Proteomes" id="UP000186594"/>
    </source>
</evidence>
<comment type="subcellular location">
    <subcellularLocation>
        <location evidence="1">Membrane</location>
        <topology evidence="1">Multi-pass membrane protein</topology>
    </subcellularLocation>
</comment>
<dbReference type="OMA" id="IEESSMF"/>
<evidence type="ECO:0000256" key="3">
    <source>
        <dbReference type="ARBA" id="ARBA00004991"/>
    </source>
</evidence>
<evidence type="ECO:0000256" key="6">
    <source>
        <dbReference type="ARBA" id="ARBA00022723"/>
    </source>
</evidence>
<dbReference type="SUPFAM" id="SSF56219">
    <property type="entry name" value="DNase I-like"/>
    <property type="match status" value="1"/>
</dbReference>
<dbReference type="STRING" id="1198029.A0A1U7LW19"/>
<sequence>MNQATSLSILSLNVWGLKYISSHRLSRIKAIAHSIRSSTYDVLLLQELWVLSDYTYLQTQISHLFPYSHHYASGLFGSGLAIFSRFEIVDTEFTEYKLNGHPLAVWRGDWYVGKGIAWAEILVSGRRIEVFNTHYHAPYGQQMDTYMVHRLSQAYQLRRQIRKALARNSLVICAGDFNSSPLSLCHMLIHSILADSFITKNPDLPVHPQPEMTNEYLVQVMGITCDTPLNSYRRHISTHDRQLRYDHLYTNMVPTSHKVVFTQNVNMAEFSGKQAIGSVSDHFGINVDLLPNLNTSSSSPDITQSSFTDILALLNKHLRRERRHSRFRIAHFWVSLVIGISLTISLFWTKFGWKSFLLSFVSNLVFVFGVIDGIVGFIWGRWEINSMMEFKSEIEREVIRDSDHHRLS</sequence>
<proteinExistence type="inferred from homology"/>
<evidence type="ECO:0000259" key="14">
    <source>
        <dbReference type="Pfam" id="PF03372"/>
    </source>
</evidence>
<dbReference type="GO" id="GO:0046872">
    <property type="term" value="F:metal ion binding"/>
    <property type="evidence" value="ECO:0007669"/>
    <property type="project" value="UniProtKB-KW"/>
</dbReference>
<keyword evidence="9" id="KW-0746">Sphingolipid metabolism</keyword>